<evidence type="ECO:0000313" key="4">
    <source>
        <dbReference type="Proteomes" id="UP000270924"/>
    </source>
</evidence>
<keyword evidence="2" id="KW-1133">Transmembrane helix</keyword>
<accession>A0A3P7DD32</accession>
<protein>
    <submittedName>
        <fullName evidence="3">Uncharacterized protein</fullName>
    </submittedName>
</protein>
<proteinExistence type="predicted"/>
<evidence type="ECO:0000256" key="2">
    <source>
        <dbReference type="SAM" id="Phobius"/>
    </source>
</evidence>
<dbReference type="EMBL" id="UYWW01000206">
    <property type="protein sequence ID" value="VDM07730.1"/>
    <property type="molecule type" value="Genomic_DNA"/>
</dbReference>
<dbReference type="InParanoid" id="A0A3P7DD32"/>
<keyword evidence="4" id="KW-1185">Reference proteome</keyword>
<sequence length="98" mass="11208">MKAGSSKQVRGTPGRSTERVSTARSSMNCRARLDCLTLQQADKCLLNLMFKLSRTYEFGIVKLSIRKGSDLIAFSAFNFYYWFCCDIVFSVLLLYKLK</sequence>
<keyword evidence="2" id="KW-0472">Membrane</keyword>
<gene>
    <name evidence="3" type="ORF">WBA_LOCUS1116</name>
</gene>
<organism evidence="3 4">
    <name type="scientific">Wuchereria bancrofti</name>
    <dbReference type="NCBI Taxonomy" id="6293"/>
    <lineage>
        <taxon>Eukaryota</taxon>
        <taxon>Metazoa</taxon>
        <taxon>Ecdysozoa</taxon>
        <taxon>Nematoda</taxon>
        <taxon>Chromadorea</taxon>
        <taxon>Rhabditida</taxon>
        <taxon>Spirurina</taxon>
        <taxon>Spiruromorpha</taxon>
        <taxon>Filarioidea</taxon>
        <taxon>Onchocercidae</taxon>
        <taxon>Wuchereria</taxon>
    </lineage>
</organism>
<reference evidence="3 4" key="1">
    <citation type="submission" date="2018-11" db="EMBL/GenBank/DDBJ databases">
        <authorList>
            <consortium name="Pathogen Informatics"/>
        </authorList>
    </citation>
    <scope>NUCLEOTIDE SEQUENCE [LARGE SCALE GENOMIC DNA]</scope>
</reference>
<keyword evidence="2" id="KW-0812">Transmembrane</keyword>
<evidence type="ECO:0000256" key="1">
    <source>
        <dbReference type="SAM" id="MobiDB-lite"/>
    </source>
</evidence>
<dbReference type="AlphaFoldDB" id="A0A3P7DD32"/>
<feature type="region of interest" description="Disordered" evidence="1">
    <location>
        <begin position="1"/>
        <end position="24"/>
    </location>
</feature>
<evidence type="ECO:0000313" key="3">
    <source>
        <dbReference type="EMBL" id="VDM07730.1"/>
    </source>
</evidence>
<name>A0A3P7DD32_WUCBA</name>
<dbReference type="Proteomes" id="UP000270924">
    <property type="component" value="Unassembled WGS sequence"/>
</dbReference>
<feature type="transmembrane region" description="Helical" evidence="2">
    <location>
        <begin position="71"/>
        <end position="95"/>
    </location>
</feature>